<dbReference type="Pfam" id="PF01798">
    <property type="entry name" value="Nop"/>
    <property type="match status" value="1"/>
</dbReference>
<evidence type="ECO:0000256" key="5">
    <source>
        <dbReference type="ARBA" id="ARBA00040742"/>
    </source>
</evidence>
<dbReference type="InterPro" id="IPR002687">
    <property type="entry name" value="Nop_dom"/>
</dbReference>
<keyword evidence="4" id="KW-0539">Nucleus</keyword>
<dbReference type="InterPro" id="IPR012974">
    <property type="entry name" value="NOP58/56_N"/>
</dbReference>
<feature type="compositionally biased region" description="Basic and acidic residues" evidence="6">
    <location>
        <begin position="547"/>
        <end position="565"/>
    </location>
</feature>
<dbReference type="VEuPathDB" id="AmoebaDB:NF0103890"/>
<dbReference type="Gene3D" id="1.10.287.4070">
    <property type="match status" value="1"/>
</dbReference>
<evidence type="ECO:0000256" key="4">
    <source>
        <dbReference type="ARBA" id="ARBA00023242"/>
    </source>
</evidence>
<dbReference type="GO" id="GO:0030515">
    <property type="term" value="F:snoRNA binding"/>
    <property type="evidence" value="ECO:0007669"/>
    <property type="project" value="InterPro"/>
</dbReference>
<accession>A0A6A5BKC1</accession>
<evidence type="ECO:0000256" key="6">
    <source>
        <dbReference type="SAM" id="MobiDB-lite"/>
    </source>
</evidence>
<evidence type="ECO:0000313" key="9">
    <source>
        <dbReference type="Proteomes" id="UP000444721"/>
    </source>
</evidence>
<dbReference type="InterPro" id="IPR045056">
    <property type="entry name" value="Nop56/Nop58"/>
</dbReference>
<dbReference type="FunFam" id="1.10.246.90:FF:000001">
    <property type="entry name" value="Nucleolar protein 56"/>
    <property type="match status" value="1"/>
</dbReference>
<dbReference type="SUPFAM" id="SSF89124">
    <property type="entry name" value="Nop domain"/>
    <property type="match status" value="1"/>
</dbReference>
<dbReference type="GeneID" id="68109481"/>
<evidence type="ECO:0000259" key="7">
    <source>
        <dbReference type="PROSITE" id="PS51358"/>
    </source>
</evidence>
<dbReference type="Gene3D" id="1.10.246.90">
    <property type="entry name" value="Nop domain"/>
    <property type="match status" value="1"/>
</dbReference>
<sequence>MPTYILYESALGFALFEKKKVDEVALSKIEKQIGEYSRFKDMVKFVAFQPFDTPEHGLENMNAISEGILTEFLQNFLEANLKTKDDTRLGVLENKLGGAIQEHFAKKITCFTDDSVLGLCRGIRLHLHKFIDSLKKGDLEKAQLGLGHAYSRAKVKFNVNKSDNNIIQSISMLDQLDKDLNTFSMRLKEWYGYHFPELVKLVKKNDTYAKCALAIKSRSNLFKDSEKYDELIHQLNEITKDEEVTEQIVRAARSSMGQDASEFDMMNMELFAKKVVDLTEYRAELFEYLETKMHDVAPNLTCILGESVGARLISKAGSLLNLSKCPASTVQILGAEKALFRALKTRGKTPKYGLLYHSSFVSKASKQNKGKISRYLANKCAMAARIDAFQDFPTSKFGEMLRDQIAERLEFYEKKATSGNAKISVKLKKNIELMRDAIKQAKKDEKKEDKKSEKKQDKKPAEKRKRDVVQEGPVEEEKKSKKEKKKDKKKEKNADVMEDEQATEPVVEEKKKEKKEKSKEEKSEQTIENGDKTEEKKSKKEKKKKEKKEEKKEEEHKKEEKSEKKKEKKEKKKDKKK</sequence>
<dbReference type="AlphaFoldDB" id="A0A6A5BKC1"/>
<dbReference type="VEuPathDB" id="AmoebaDB:NfTy_042950"/>
<dbReference type="GO" id="GO:0031428">
    <property type="term" value="C:box C/D methylation guide snoRNP complex"/>
    <property type="evidence" value="ECO:0007669"/>
    <property type="project" value="InterPro"/>
</dbReference>
<dbReference type="PANTHER" id="PTHR10894:SF0">
    <property type="entry name" value="NUCLEOLAR PROTEIN 56"/>
    <property type="match status" value="1"/>
</dbReference>
<evidence type="ECO:0000256" key="2">
    <source>
        <dbReference type="ARBA" id="ARBA00009211"/>
    </source>
</evidence>
<comment type="similarity">
    <text evidence="2">Belongs to the NOP5/NOP56 family.</text>
</comment>
<dbReference type="OrthoDB" id="6780543at2759"/>
<keyword evidence="3" id="KW-0690">Ribosome biogenesis</keyword>
<feature type="compositionally biased region" description="Basic and acidic residues" evidence="6">
    <location>
        <begin position="507"/>
        <end position="538"/>
    </location>
</feature>
<evidence type="ECO:0000256" key="3">
    <source>
        <dbReference type="ARBA" id="ARBA00022517"/>
    </source>
</evidence>
<evidence type="ECO:0000313" key="8">
    <source>
        <dbReference type="EMBL" id="KAF0978443.1"/>
    </source>
</evidence>
<dbReference type="PANTHER" id="PTHR10894">
    <property type="entry name" value="NUCLEOLAR PROTEIN 5 NUCLEOLAR PROTEIN NOP5 NOP58"/>
    <property type="match status" value="1"/>
</dbReference>
<proteinExistence type="inferred from homology"/>
<comment type="subcellular location">
    <subcellularLocation>
        <location evidence="1">Nucleus</location>
        <location evidence="1">Nucleolus</location>
    </subcellularLocation>
</comment>
<comment type="caution">
    <text evidence="8">The sequence shown here is derived from an EMBL/GenBank/DDBJ whole genome shotgun (WGS) entry which is preliminary data.</text>
</comment>
<feature type="compositionally biased region" description="Basic residues" evidence="6">
    <location>
        <begin position="566"/>
        <end position="577"/>
    </location>
</feature>
<dbReference type="InterPro" id="IPR036070">
    <property type="entry name" value="Nop_dom_sf"/>
</dbReference>
<organism evidence="8 9">
    <name type="scientific">Naegleria fowleri</name>
    <name type="common">Brain eating amoeba</name>
    <dbReference type="NCBI Taxonomy" id="5763"/>
    <lineage>
        <taxon>Eukaryota</taxon>
        <taxon>Discoba</taxon>
        <taxon>Heterolobosea</taxon>
        <taxon>Tetramitia</taxon>
        <taxon>Eutetramitia</taxon>
        <taxon>Vahlkampfiidae</taxon>
        <taxon>Naegleria</taxon>
    </lineage>
</organism>
<keyword evidence="9" id="KW-1185">Reference proteome</keyword>
<dbReference type="GO" id="GO:0032040">
    <property type="term" value="C:small-subunit processome"/>
    <property type="evidence" value="ECO:0007669"/>
    <property type="project" value="InterPro"/>
</dbReference>
<dbReference type="Pfam" id="PF08156">
    <property type="entry name" value="NOP5NT"/>
    <property type="match status" value="1"/>
</dbReference>
<dbReference type="VEuPathDB" id="AmoebaDB:FDP41_002263"/>
<reference evidence="8 9" key="1">
    <citation type="journal article" date="2019" name="Sci. Rep.">
        <title>Nanopore sequencing improves the draft genome of the human pathogenic amoeba Naegleria fowleri.</title>
        <authorList>
            <person name="Liechti N."/>
            <person name="Schurch N."/>
            <person name="Bruggmann R."/>
            <person name="Wittwer M."/>
        </authorList>
    </citation>
    <scope>NUCLEOTIDE SEQUENCE [LARGE SCALE GENOMIC DNA]</scope>
    <source>
        <strain evidence="8 9">ATCC 30894</strain>
    </source>
</reference>
<feature type="region of interest" description="Disordered" evidence="6">
    <location>
        <begin position="440"/>
        <end position="577"/>
    </location>
</feature>
<dbReference type="InterPro" id="IPR012976">
    <property type="entry name" value="NOSIC"/>
</dbReference>
<dbReference type="SMART" id="SM00931">
    <property type="entry name" value="NOSIC"/>
    <property type="match status" value="1"/>
</dbReference>
<feature type="compositionally biased region" description="Basic and acidic residues" evidence="6">
    <location>
        <begin position="440"/>
        <end position="480"/>
    </location>
</feature>
<gene>
    <name evidence="8" type="ORF">FDP41_002263</name>
</gene>
<dbReference type="OMA" id="PDNYMFA"/>
<dbReference type="Proteomes" id="UP000444721">
    <property type="component" value="Unassembled WGS sequence"/>
</dbReference>
<dbReference type="EMBL" id="VFQX01000029">
    <property type="protein sequence ID" value="KAF0978443.1"/>
    <property type="molecule type" value="Genomic_DNA"/>
</dbReference>
<dbReference type="InterPro" id="IPR042239">
    <property type="entry name" value="Nop_C"/>
</dbReference>
<evidence type="ECO:0000256" key="1">
    <source>
        <dbReference type="ARBA" id="ARBA00004604"/>
    </source>
</evidence>
<dbReference type="PROSITE" id="PS51358">
    <property type="entry name" value="NOP"/>
    <property type="match status" value="1"/>
</dbReference>
<name>A0A6A5BKC1_NAEFO</name>
<dbReference type="FunFam" id="1.10.287.4070:FF:000002">
    <property type="entry name" value="Nucleolar protein 56"/>
    <property type="match status" value="1"/>
</dbReference>
<dbReference type="GO" id="GO:0042254">
    <property type="term" value="P:ribosome biogenesis"/>
    <property type="evidence" value="ECO:0007669"/>
    <property type="project" value="UniProtKB-KW"/>
</dbReference>
<feature type="domain" description="Nop" evidence="7">
    <location>
        <begin position="296"/>
        <end position="414"/>
    </location>
</feature>
<protein>
    <recommendedName>
        <fullName evidence="5">Nucleolar protein 56</fullName>
    </recommendedName>
</protein>
<dbReference type="RefSeq" id="XP_044563156.1">
    <property type="nucleotide sequence ID" value="XM_044705438.1"/>
</dbReference>